<comment type="caution">
    <text evidence="2">The sequence shown here is derived from an EMBL/GenBank/DDBJ whole genome shotgun (WGS) entry which is preliminary data.</text>
</comment>
<dbReference type="SUPFAM" id="SSF46785">
    <property type="entry name" value="Winged helix' DNA-binding domain"/>
    <property type="match status" value="1"/>
</dbReference>
<dbReference type="InterPro" id="IPR036390">
    <property type="entry name" value="WH_DNA-bd_sf"/>
</dbReference>
<dbReference type="InterPro" id="IPR036388">
    <property type="entry name" value="WH-like_DNA-bd_sf"/>
</dbReference>
<evidence type="ECO:0000313" key="3">
    <source>
        <dbReference type="Proteomes" id="UP001054252"/>
    </source>
</evidence>
<reference evidence="2 3" key="1">
    <citation type="journal article" date="2021" name="Commun. Biol.">
        <title>The genome of Shorea leprosula (Dipterocarpaceae) highlights the ecological relevance of drought in aseasonal tropical rainforests.</title>
        <authorList>
            <person name="Ng K.K.S."/>
            <person name="Kobayashi M.J."/>
            <person name="Fawcett J.A."/>
            <person name="Hatakeyama M."/>
            <person name="Paape T."/>
            <person name="Ng C.H."/>
            <person name="Ang C.C."/>
            <person name="Tnah L.H."/>
            <person name="Lee C.T."/>
            <person name="Nishiyama T."/>
            <person name="Sese J."/>
            <person name="O'Brien M.J."/>
            <person name="Copetti D."/>
            <person name="Mohd Noor M.I."/>
            <person name="Ong R.C."/>
            <person name="Putra M."/>
            <person name="Sireger I.Z."/>
            <person name="Indrioko S."/>
            <person name="Kosugi Y."/>
            <person name="Izuno A."/>
            <person name="Isagi Y."/>
            <person name="Lee S.L."/>
            <person name="Shimizu K.K."/>
        </authorList>
    </citation>
    <scope>NUCLEOTIDE SEQUENCE [LARGE SCALE GENOMIC DNA]</scope>
    <source>
        <strain evidence="2">214</strain>
    </source>
</reference>
<evidence type="ECO:0000313" key="2">
    <source>
        <dbReference type="EMBL" id="GKV47028.1"/>
    </source>
</evidence>
<feature type="domain" description="Replication protein A C-terminal" evidence="1">
    <location>
        <begin position="75"/>
        <end position="129"/>
    </location>
</feature>
<sequence>MPSTDADFDLRQSPQSAFSMGDYTFADAGNLEHCAKYLNQTLVTFGFPSSLDLFANDPFSGHYSSDDEQVMRISKMVATHLQHPARRASDIGVRSDIIARDLNLPVDKIRKALDYLQSEAIVYSTIDDHFKLID</sequence>
<protein>
    <recommendedName>
        <fullName evidence="1">Replication protein A C-terminal domain-containing protein</fullName>
    </recommendedName>
</protein>
<evidence type="ECO:0000259" key="1">
    <source>
        <dbReference type="Pfam" id="PF08784"/>
    </source>
</evidence>
<dbReference type="Proteomes" id="UP001054252">
    <property type="component" value="Unassembled WGS sequence"/>
</dbReference>
<dbReference type="PANTHER" id="PTHR47057:SF1">
    <property type="entry name" value="AFADIN_ALPHA-ACTININ-BINDING PROTEIN"/>
    <property type="match status" value="1"/>
</dbReference>
<proteinExistence type="predicted"/>
<dbReference type="AlphaFoldDB" id="A0AAV5MDU4"/>
<dbReference type="Gene3D" id="1.10.10.10">
    <property type="entry name" value="Winged helix-like DNA-binding domain superfamily/Winged helix DNA-binding domain"/>
    <property type="match status" value="1"/>
</dbReference>
<organism evidence="2 3">
    <name type="scientific">Rubroshorea leprosula</name>
    <dbReference type="NCBI Taxonomy" id="152421"/>
    <lineage>
        <taxon>Eukaryota</taxon>
        <taxon>Viridiplantae</taxon>
        <taxon>Streptophyta</taxon>
        <taxon>Embryophyta</taxon>
        <taxon>Tracheophyta</taxon>
        <taxon>Spermatophyta</taxon>
        <taxon>Magnoliopsida</taxon>
        <taxon>eudicotyledons</taxon>
        <taxon>Gunneridae</taxon>
        <taxon>Pentapetalae</taxon>
        <taxon>rosids</taxon>
        <taxon>malvids</taxon>
        <taxon>Malvales</taxon>
        <taxon>Dipterocarpaceae</taxon>
        <taxon>Rubroshorea</taxon>
    </lineage>
</organism>
<dbReference type="PANTHER" id="PTHR47057">
    <property type="entry name" value="AFADIN/ALPHA-ACTININ-BINDING"/>
    <property type="match status" value="1"/>
</dbReference>
<dbReference type="EMBL" id="BPVZ01000220">
    <property type="protein sequence ID" value="GKV47028.1"/>
    <property type="molecule type" value="Genomic_DNA"/>
</dbReference>
<gene>
    <name evidence="2" type="ORF">SLEP1_g53971</name>
</gene>
<accession>A0AAV5MDU4</accession>
<name>A0AAV5MDU4_9ROSI</name>
<dbReference type="Pfam" id="PF08784">
    <property type="entry name" value="RPA_C"/>
    <property type="match status" value="1"/>
</dbReference>
<keyword evidence="3" id="KW-1185">Reference proteome</keyword>
<dbReference type="InterPro" id="IPR014892">
    <property type="entry name" value="RPA_C"/>
</dbReference>